<dbReference type="CDD" id="cd06661">
    <property type="entry name" value="GGCT_like"/>
    <property type="match status" value="1"/>
</dbReference>
<dbReference type="EMBL" id="ADLQ01000071">
    <property type="protein sequence ID" value="EGA93028.1"/>
    <property type="molecule type" value="Genomic_DNA"/>
</dbReference>
<evidence type="ECO:0000256" key="1">
    <source>
        <dbReference type="ARBA" id="ARBA00023239"/>
    </source>
</evidence>
<keyword evidence="6" id="KW-1185">Reference proteome</keyword>
<reference evidence="5 6" key="1">
    <citation type="submission" date="2010-12" db="EMBL/GenBank/DDBJ databases">
        <title>The Genome Sequence of Clostridium symbiosum strain WAL-14163.</title>
        <authorList>
            <person name="Earl A."/>
            <person name="Ward D."/>
            <person name="Feldgarden M."/>
            <person name="Gevers D."/>
            <person name="Finegold S.M."/>
            <person name="Summanen P.H."/>
            <person name="Molitoris D.R."/>
            <person name="Vaisanen M.L."/>
            <person name="Daigneault M."/>
            <person name="Young S.K."/>
            <person name="Zeng Q."/>
            <person name="Gargeya S."/>
            <person name="Fitzgerald M."/>
            <person name="Haas B."/>
            <person name="Abouelleil A."/>
            <person name="Alvarado L."/>
            <person name="Arachchi H.M."/>
            <person name="Berlin A."/>
            <person name="Brown A."/>
            <person name="Chapman S.B."/>
            <person name="Chen Z."/>
            <person name="Dunbar C."/>
            <person name="Freedman E."/>
            <person name="Gearin G."/>
            <person name="Gellesch M."/>
            <person name="Goldberg J."/>
            <person name="Griggs A."/>
            <person name="Gujja S."/>
            <person name="Heilman E."/>
            <person name="Heiman D."/>
            <person name="Howarth C."/>
            <person name="Larson L."/>
            <person name="Lui A."/>
            <person name="MacDonald P.J.P."/>
            <person name="Mehta T."/>
            <person name="Montmayeur A."/>
            <person name="Murphy C."/>
            <person name="Neiman D."/>
            <person name="Pearson M."/>
            <person name="Priest M."/>
            <person name="Roberts A."/>
            <person name="Saif S."/>
            <person name="Shea T."/>
            <person name="Shenoy N."/>
            <person name="Sisk P."/>
            <person name="Stolte C."/>
            <person name="Sykes S."/>
            <person name="White J."/>
            <person name="Yandava C."/>
            <person name="Nusbaum C."/>
            <person name="Birren B."/>
        </authorList>
    </citation>
    <scope>NUCLEOTIDE SEQUENCE [LARGE SCALE GENOMIC DNA]</scope>
    <source>
        <strain evidence="5 6">WAL-14163</strain>
    </source>
</reference>
<gene>
    <name evidence="5" type="ORF">HMPREF9474_03176</name>
</gene>
<sequence>MENNMGKLYVAYGSNLNLKQMAYRCPSASIYGTGQLTNWELLYRGSATNSHATIAKKHGSYVPVLLWNIEPEDEKRLDIYEGYPRYYYKQNVMVDIGGKKKRAMVYIMNQQRTPGRPSLTYIETIRQGYIDNNFDLTLFENSLDRNTIECR</sequence>
<dbReference type="GO" id="GO:0003839">
    <property type="term" value="F:gamma-glutamylcyclotransferase activity"/>
    <property type="evidence" value="ECO:0007669"/>
    <property type="project" value="InterPro"/>
</dbReference>
<name>E7GQI1_CLOS6</name>
<dbReference type="InterPro" id="IPR036568">
    <property type="entry name" value="GGCT-like_sf"/>
</dbReference>
<dbReference type="InterPro" id="IPR017939">
    <property type="entry name" value="G-Glutamylcylcotransferase"/>
</dbReference>
<evidence type="ECO:0000313" key="6">
    <source>
        <dbReference type="Proteomes" id="UP000002970"/>
    </source>
</evidence>
<dbReference type="Gene3D" id="3.10.490.10">
    <property type="entry name" value="Gamma-glutamyl cyclotransferase-like"/>
    <property type="match status" value="1"/>
</dbReference>
<dbReference type="eggNOG" id="COG2105">
    <property type="taxonomic scope" value="Bacteria"/>
</dbReference>
<accession>E7GQI1</accession>
<dbReference type="Pfam" id="PF06094">
    <property type="entry name" value="GGACT"/>
    <property type="match status" value="1"/>
</dbReference>
<dbReference type="PANTHER" id="PTHR12935">
    <property type="entry name" value="GAMMA-GLUTAMYLCYCLOTRANSFERASE"/>
    <property type="match status" value="1"/>
</dbReference>
<feature type="active site" description="Proton acceptor" evidence="2">
    <location>
        <position position="81"/>
    </location>
</feature>
<feature type="binding site" evidence="3">
    <location>
        <begin position="9"/>
        <end position="14"/>
    </location>
    <ligand>
        <name>substrate</name>
    </ligand>
</feature>
<dbReference type="SUPFAM" id="SSF110857">
    <property type="entry name" value="Gamma-glutamyl cyclotransferase-like"/>
    <property type="match status" value="1"/>
</dbReference>
<organism evidence="5 6">
    <name type="scientific">Clostridium symbiosum (strain WAL-14163)</name>
    <dbReference type="NCBI Taxonomy" id="742740"/>
    <lineage>
        <taxon>Bacteria</taxon>
        <taxon>Bacillati</taxon>
        <taxon>Bacillota</taxon>
        <taxon>Clostridia</taxon>
        <taxon>Lachnospirales</taxon>
        <taxon>Lachnospiraceae</taxon>
        <taxon>Otoolea</taxon>
    </lineage>
</organism>
<dbReference type="STRING" id="1512.GCA_900049235_03432"/>
<evidence type="ECO:0000313" key="5">
    <source>
        <dbReference type="EMBL" id="EGA93028.1"/>
    </source>
</evidence>
<comment type="caution">
    <text evidence="5">The sequence shown here is derived from an EMBL/GenBank/DDBJ whole genome shotgun (WGS) entry which is preliminary data.</text>
</comment>
<keyword evidence="1" id="KW-0456">Lyase</keyword>
<protein>
    <submittedName>
        <fullName evidence="5">AIG2 family protein</fullName>
    </submittedName>
</protein>
<dbReference type="Proteomes" id="UP000002970">
    <property type="component" value="Unassembled WGS sequence"/>
</dbReference>
<evidence type="ECO:0000256" key="3">
    <source>
        <dbReference type="PIRSR" id="PIRSR617939-2"/>
    </source>
</evidence>
<proteinExistence type="predicted"/>
<dbReference type="HOGENOM" id="CLU_048475_5_0_9"/>
<dbReference type="AlphaFoldDB" id="E7GQI1"/>
<dbReference type="InterPro" id="IPR013024">
    <property type="entry name" value="GGCT-like"/>
</dbReference>
<evidence type="ECO:0000259" key="4">
    <source>
        <dbReference type="Pfam" id="PF06094"/>
    </source>
</evidence>
<feature type="binding site" evidence="3">
    <location>
        <position position="121"/>
    </location>
    <ligand>
        <name>substrate</name>
    </ligand>
</feature>
<dbReference type="PANTHER" id="PTHR12935:SF0">
    <property type="entry name" value="GAMMA-GLUTAMYLCYCLOTRANSFERASE"/>
    <property type="match status" value="1"/>
</dbReference>
<feature type="domain" description="Gamma-glutamylcyclotransferase AIG2-like" evidence="4">
    <location>
        <begin position="11"/>
        <end position="117"/>
    </location>
</feature>
<dbReference type="InterPro" id="IPR009288">
    <property type="entry name" value="AIG2-like_dom"/>
</dbReference>
<evidence type="ECO:0000256" key="2">
    <source>
        <dbReference type="PIRSR" id="PIRSR617939-1"/>
    </source>
</evidence>